<comment type="caution">
    <text evidence="1">The sequence shown here is derived from an EMBL/GenBank/DDBJ whole genome shotgun (WGS) entry which is preliminary data.</text>
</comment>
<dbReference type="PANTHER" id="PTHR47642:SF6">
    <property type="entry name" value="ATP-DEPENDENT DNA HELICASE"/>
    <property type="match status" value="1"/>
</dbReference>
<dbReference type="Gene3D" id="2.30.30.940">
    <property type="match status" value="1"/>
</dbReference>
<dbReference type="AlphaFoldDB" id="A0A4Y2AH67"/>
<dbReference type="InterPro" id="IPR051055">
    <property type="entry name" value="PIF1_helicase"/>
</dbReference>
<dbReference type="CDD" id="cd18809">
    <property type="entry name" value="SF1_C_RecD"/>
    <property type="match status" value="1"/>
</dbReference>
<name>A0A4Y2AH67_ARAVE</name>
<dbReference type="InterPro" id="IPR027417">
    <property type="entry name" value="P-loop_NTPase"/>
</dbReference>
<keyword evidence="1" id="KW-0067">ATP-binding</keyword>
<protein>
    <submittedName>
        <fullName evidence="1">ATP-dependent DNA helicase PIF1</fullName>
    </submittedName>
</protein>
<reference evidence="1 2" key="1">
    <citation type="journal article" date="2019" name="Sci. Rep.">
        <title>Orb-weaving spider Araneus ventricosus genome elucidates the spidroin gene catalogue.</title>
        <authorList>
            <person name="Kono N."/>
            <person name="Nakamura H."/>
            <person name="Ohtoshi R."/>
            <person name="Moran D.A.P."/>
            <person name="Shinohara A."/>
            <person name="Yoshida Y."/>
            <person name="Fujiwara M."/>
            <person name="Mori M."/>
            <person name="Tomita M."/>
            <person name="Arakawa K."/>
        </authorList>
    </citation>
    <scope>NUCLEOTIDE SEQUENCE [LARGE SCALE GENOMIC DNA]</scope>
</reference>
<dbReference type="PANTHER" id="PTHR47642">
    <property type="entry name" value="ATP-DEPENDENT DNA HELICASE"/>
    <property type="match status" value="1"/>
</dbReference>
<proteinExistence type="predicted"/>
<evidence type="ECO:0000313" key="2">
    <source>
        <dbReference type="Proteomes" id="UP000499080"/>
    </source>
</evidence>
<dbReference type="GO" id="GO:0004386">
    <property type="term" value="F:helicase activity"/>
    <property type="evidence" value="ECO:0007669"/>
    <property type="project" value="UniProtKB-KW"/>
</dbReference>
<dbReference type="OrthoDB" id="416437at2759"/>
<evidence type="ECO:0000313" key="1">
    <source>
        <dbReference type="EMBL" id="GBL79080.1"/>
    </source>
</evidence>
<sequence length="431" mass="49133">MRQQGDTTFIDVLNALRIGEMRTEHFAILNEKINKESTGEFAIEKALRIYPTLQQVNDHNLAVLDIFKAKGTQMYKIKAQDKLVDATQNLGNINLKDKIAFDINKTGGLPQQLKIFIDAKVMLRSNINVAKGLVNGSIGYFTDITCPLSRREQVYDQDIPSVKIDLGSVGVHVVQPISIQFPAKYYYGTAERRMLPPILSWALTVHKMQGCTVDYAIIYLGSKLFEEGQAYVALSRVKSMDGLRIEDLDCTKLTGKTPCNITVLEEMERNEKHLIKKSIKNQPTRCTKQVMAWDHQWLQVAFSDERKLHLDAPDDWKYNGYDLESENSFSSKLQYGGRKSEQNQTRNYGCLQYPTVINVLHAARRFSGILPLEFPPVKIGCVHRDLTGISPKTRRGNGFRTSDPPKPQQRFCHWVIAILNHVLKKSDKFRQ</sequence>
<dbReference type="Proteomes" id="UP000499080">
    <property type="component" value="Unassembled WGS sequence"/>
</dbReference>
<organism evidence="1 2">
    <name type="scientific">Araneus ventricosus</name>
    <name type="common">Orbweaver spider</name>
    <name type="synonym">Epeira ventricosa</name>
    <dbReference type="NCBI Taxonomy" id="182803"/>
    <lineage>
        <taxon>Eukaryota</taxon>
        <taxon>Metazoa</taxon>
        <taxon>Ecdysozoa</taxon>
        <taxon>Arthropoda</taxon>
        <taxon>Chelicerata</taxon>
        <taxon>Arachnida</taxon>
        <taxon>Araneae</taxon>
        <taxon>Araneomorphae</taxon>
        <taxon>Entelegynae</taxon>
        <taxon>Araneoidea</taxon>
        <taxon>Araneidae</taxon>
        <taxon>Araneus</taxon>
    </lineage>
</organism>
<keyword evidence="1" id="KW-0378">Hydrolase</keyword>
<gene>
    <name evidence="1" type="primary">pif1_122</name>
    <name evidence="1" type="ORF">AVEN_49020_1</name>
</gene>
<dbReference type="SUPFAM" id="SSF52540">
    <property type="entry name" value="P-loop containing nucleoside triphosphate hydrolases"/>
    <property type="match status" value="1"/>
</dbReference>
<dbReference type="Gene3D" id="3.40.50.300">
    <property type="entry name" value="P-loop containing nucleotide triphosphate hydrolases"/>
    <property type="match status" value="1"/>
</dbReference>
<keyword evidence="1" id="KW-0547">Nucleotide-binding</keyword>
<dbReference type="EMBL" id="BGPR01000017">
    <property type="protein sequence ID" value="GBL79080.1"/>
    <property type="molecule type" value="Genomic_DNA"/>
</dbReference>
<keyword evidence="2" id="KW-1185">Reference proteome</keyword>
<accession>A0A4Y2AH67</accession>
<keyword evidence="1" id="KW-0347">Helicase</keyword>